<dbReference type="Proteomes" id="UP000886847">
    <property type="component" value="Unassembled WGS sequence"/>
</dbReference>
<evidence type="ECO:0000313" key="2">
    <source>
        <dbReference type="Proteomes" id="UP000886847"/>
    </source>
</evidence>
<sequence>MNIQKIAPAAMPAEESFTFSEQKVQGAAIAAQGEYLCVRSPRRYKLFTEGEDVLLVLAGGGHFKWKRGELPFAAGDCFQISAVGEYEVNGACTFIVRRSKQA</sequence>
<reference evidence="1" key="2">
    <citation type="submission" date="2021-04" db="EMBL/GenBank/DDBJ databases">
        <authorList>
            <person name="Gilroy R."/>
        </authorList>
    </citation>
    <scope>NUCLEOTIDE SEQUENCE</scope>
    <source>
        <strain evidence="1">2189</strain>
    </source>
</reference>
<comment type="caution">
    <text evidence="1">The sequence shown here is derived from an EMBL/GenBank/DDBJ whole genome shotgun (WGS) entry which is preliminary data.</text>
</comment>
<evidence type="ECO:0000313" key="1">
    <source>
        <dbReference type="EMBL" id="HIX50126.1"/>
    </source>
</evidence>
<dbReference type="InterPro" id="IPR014710">
    <property type="entry name" value="RmlC-like_jellyroll"/>
</dbReference>
<dbReference type="Gene3D" id="2.60.120.10">
    <property type="entry name" value="Jelly Rolls"/>
    <property type="match status" value="1"/>
</dbReference>
<protein>
    <submittedName>
        <fullName evidence="1">Uncharacterized protein</fullName>
    </submittedName>
</protein>
<accession>A0A9D2AV06</accession>
<dbReference type="EMBL" id="DXEW01000011">
    <property type="protein sequence ID" value="HIX50126.1"/>
    <property type="molecule type" value="Genomic_DNA"/>
</dbReference>
<name>A0A9D2AV06_9FIRM</name>
<gene>
    <name evidence="1" type="ORF">H9851_02480</name>
</gene>
<dbReference type="AlphaFoldDB" id="A0A9D2AV06"/>
<organism evidence="1 2">
    <name type="scientific">Candidatus Borkfalkia faecavium</name>
    <dbReference type="NCBI Taxonomy" id="2838508"/>
    <lineage>
        <taxon>Bacteria</taxon>
        <taxon>Bacillati</taxon>
        <taxon>Bacillota</taxon>
        <taxon>Clostridia</taxon>
        <taxon>Christensenellales</taxon>
        <taxon>Christensenellaceae</taxon>
        <taxon>Candidatus Borkfalkia</taxon>
    </lineage>
</organism>
<proteinExistence type="predicted"/>
<reference evidence="1" key="1">
    <citation type="journal article" date="2021" name="PeerJ">
        <title>Extensive microbial diversity within the chicken gut microbiome revealed by metagenomics and culture.</title>
        <authorList>
            <person name="Gilroy R."/>
            <person name="Ravi A."/>
            <person name="Getino M."/>
            <person name="Pursley I."/>
            <person name="Horton D.L."/>
            <person name="Alikhan N.F."/>
            <person name="Baker D."/>
            <person name="Gharbi K."/>
            <person name="Hall N."/>
            <person name="Watson M."/>
            <person name="Adriaenssens E.M."/>
            <person name="Foster-Nyarko E."/>
            <person name="Jarju S."/>
            <person name="Secka A."/>
            <person name="Antonio M."/>
            <person name="Oren A."/>
            <person name="Chaudhuri R.R."/>
            <person name="La Ragione R."/>
            <person name="Hildebrand F."/>
            <person name="Pallen M.J."/>
        </authorList>
    </citation>
    <scope>NUCLEOTIDE SEQUENCE</scope>
    <source>
        <strain evidence="1">2189</strain>
    </source>
</reference>